<dbReference type="EMBL" id="KI545862">
    <property type="protein sequence ID" value="EST07591.1"/>
    <property type="molecule type" value="Genomic_DNA"/>
</dbReference>
<keyword evidence="1" id="KW-0853">WD repeat</keyword>
<keyword evidence="2" id="KW-0677">Repeat</keyword>
<feature type="compositionally biased region" description="Acidic residues" evidence="3">
    <location>
        <begin position="528"/>
        <end position="543"/>
    </location>
</feature>
<dbReference type="SMART" id="SM00320">
    <property type="entry name" value="WD40"/>
    <property type="match status" value="3"/>
</dbReference>
<dbReference type="AlphaFoldDB" id="V5EB33"/>
<gene>
    <name evidence="4" type="ORF">PSEUBRA_SCAF2g02672</name>
</gene>
<dbReference type="InterPro" id="IPR001680">
    <property type="entry name" value="WD40_rpt"/>
</dbReference>
<name>V5EB33_KALBG</name>
<evidence type="ECO:0000313" key="5">
    <source>
        <dbReference type="Proteomes" id="UP000019377"/>
    </source>
</evidence>
<dbReference type="OrthoDB" id="6262491at2759"/>
<dbReference type="HOGENOM" id="CLU_000288_57_4_1"/>
<dbReference type="PANTHER" id="PTHR22847">
    <property type="entry name" value="WD40 REPEAT PROTEIN"/>
    <property type="match status" value="1"/>
</dbReference>
<reference evidence="5" key="1">
    <citation type="journal article" date="2013" name="Genome Announc.">
        <title>Draft genome sequence of Pseudozyma brasiliensis sp. nov. strain GHG001, a high producer of endo-1,4-xylanase isolated from an insect pest of sugarcane.</title>
        <authorList>
            <person name="Oliveira J.V.D.C."/>
            <person name="dos Santos R.A.C."/>
            <person name="Borges T.A."/>
            <person name="Riano-Pachon D.M."/>
            <person name="Goldman G.H."/>
        </authorList>
    </citation>
    <scope>NUCLEOTIDE SEQUENCE [LARGE SCALE GENOMIC DNA]</scope>
    <source>
        <strain evidence="5">GHG001</strain>
    </source>
</reference>
<sequence>MQTTSNATLFQTSHSEALGAYRARKAVLTSGLVSSASSADARARYGHPIHLNPSFESAVVANAADLAVEGSGADGGRFRVLSLRVADGCVWTSEAGGVVRQVEMKSGCTVAVYRGAKAPVPSFDFLDAEGGRLLVTGSWDRAIRVYRIPQETGQAGRNVDPIVVVENAMVDFIKAIHVFVAGAKTYIATAGSDKSVMLWDATPLLSPSAGTLKCVHQSKHHSRPINALASLVGLDGITRLYSADSMGRVLECSLHPSTQRLEVLREITGFSTSVYDLKVGWRREEVEGDTASLGSDAFVSEVKEDLDGSRYRLVAELWGASGDKSAAGYRLSPALQPVASVKAGGSTSTPLLGTQDAVTTPYVKVMHEDFVKAVLPLSLYLPPAAQFEQYAGAVVTGGSDEHVRVYPSPTASTTLSAAREEGEVHEVEAHWHEITTLALWLRPPSTSKSDLPPIQGEAEAWIVSASLDGSVRRWPLHQVASLPKPEMVRPTIDAKTHGGEEWDQNSLPPVAPRKKGEEEPLGAPQMTAEEEAELAELMGSDEE</sequence>
<dbReference type="STRING" id="1365824.V5EB33"/>
<proteinExistence type="predicted"/>
<dbReference type="InterPro" id="IPR036322">
    <property type="entry name" value="WD40_repeat_dom_sf"/>
</dbReference>
<dbReference type="eggNOG" id="KOG0274">
    <property type="taxonomic scope" value="Eukaryota"/>
</dbReference>
<dbReference type="RefSeq" id="XP_016292580.1">
    <property type="nucleotide sequence ID" value="XM_016437069.1"/>
</dbReference>
<dbReference type="GO" id="GO:1990234">
    <property type="term" value="C:transferase complex"/>
    <property type="evidence" value="ECO:0007669"/>
    <property type="project" value="UniProtKB-ARBA"/>
</dbReference>
<dbReference type="OMA" id="HWHEITS"/>
<evidence type="ECO:0000256" key="1">
    <source>
        <dbReference type="ARBA" id="ARBA00022574"/>
    </source>
</evidence>
<keyword evidence="5" id="KW-1185">Reference proteome</keyword>
<dbReference type="PANTHER" id="PTHR22847:SF637">
    <property type="entry name" value="WD REPEAT DOMAIN 5B"/>
    <property type="match status" value="1"/>
</dbReference>
<evidence type="ECO:0008006" key="6">
    <source>
        <dbReference type="Google" id="ProtNLM"/>
    </source>
</evidence>
<dbReference type="Gene3D" id="2.130.10.10">
    <property type="entry name" value="YVTN repeat-like/Quinoprotein amine dehydrogenase"/>
    <property type="match status" value="2"/>
</dbReference>
<evidence type="ECO:0000256" key="3">
    <source>
        <dbReference type="SAM" id="MobiDB-lite"/>
    </source>
</evidence>
<evidence type="ECO:0000256" key="2">
    <source>
        <dbReference type="ARBA" id="ARBA00022737"/>
    </source>
</evidence>
<dbReference type="Proteomes" id="UP000019377">
    <property type="component" value="Unassembled WGS sequence"/>
</dbReference>
<evidence type="ECO:0000313" key="4">
    <source>
        <dbReference type="EMBL" id="EST07591.1"/>
    </source>
</evidence>
<feature type="region of interest" description="Disordered" evidence="3">
    <location>
        <begin position="496"/>
        <end position="543"/>
    </location>
</feature>
<dbReference type="GeneID" id="27419741"/>
<accession>V5EB33</accession>
<dbReference type="SUPFAM" id="SSF50978">
    <property type="entry name" value="WD40 repeat-like"/>
    <property type="match status" value="1"/>
</dbReference>
<dbReference type="InterPro" id="IPR015943">
    <property type="entry name" value="WD40/YVTN_repeat-like_dom_sf"/>
</dbReference>
<protein>
    <recommendedName>
        <fullName evidence="6">WD40 repeat-like protein</fullName>
    </recommendedName>
</protein>
<organism evidence="4 5">
    <name type="scientific">Kalmanozyma brasiliensis (strain GHG001)</name>
    <name type="common">Yeast</name>
    <name type="synonym">Pseudozyma brasiliensis</name>
    <dbReference type="NCBI Taxonomy" id="1365824"/>
    <lineage>
        <taxon>Eukaryota</taxon>
        <taxon>Fungi</taxon>
        <taxon>Dikarya</taxon>
        <taxon>Basidiomycota</taxon>
        <taxon>Ustilaginomycotina</taxon>
        <taxon>Ustilaginomycetes</taxon>
        <taxon>Ustilaginales</taxon>
        <taxon>Ustilaginaceae</taxon>
        <taxon>Kalmanozyma</taxon>
    </lineage>
</organism>